<protein>
    <submittedName>
        <fullName evidence="1">Uncharacterized protein</fullName>
    </submittedName>
</protein>
<dbReference type="AlphaFoldDB" id="A0A1T5EMY5"/>
<proteinExistence type="predicted"/>
<organism evidence="1 2">
    <name type="scientific">Sphingopyxis flava</name>
    <dbReference type="NCBI Taxonomy" id="1507287"/>
    <lineage>
        <taxon>Bacteria</taxon>
        <taxon>Pseudomonadati</taxon>
        <taxon>Pseudomonadota</taxon>
        <taxon>Alphaproteobacteria</taxon>
        <taxon>Sphingomonadales</taxon>
        <taxon>Sphingomonadaceae</taxon>
        <taxon>Sphingopyxis</taxon>
    </lineage>
</organism>
<accession>A0A1T5EMY5</accession>
<dbReference type="Proteomes" id="UP000190044">
    <property type="component" value="Unassembled WGS sequence"/>
</dbReference>
<evidence type="ECO:0000313" key="2">
    <source>
        <dbReference type="Proteomes" id="UP000190044"/>
    </source>
</evidence>
<keyword evidence="2" id="KW-1185">Reference proteome</keyword>
<reference evidence="2" key="1">
    <citation type="submission" date="2017-02" db="EMBL/GenBank/DDBJ databases">
        <authorList>
            <person name="Varghese N."/>
            <person name="Submissions S."/>
        </authorList>
    </citation>
    <scope>NUCLEOTIDE SEQUENCE [LARGE SCALE GENOMIC DNA]</scope>
    <source>
        <strain evidence="2">R11H</strain>
    </source>
</reference>
<dbReference type="EMBL" id="FUYP01000023">
    <property type="protein sequence ID" value="SKB85333.1"/>
    <property type="molecule type" value="Genomic_DNA"/>
</dbReference>
<sequence length="103" mass="11368">MAGLYDYSAHVDAPSIGPRQRPERGGVVSETASAMASWLARHEWRRPFYNDPSFIAEFGRAKRDEIVAACNELWGRADRAAAAAGMTITLPPRLGGQKHTERN</sequence>
<dbReference type="OrthoDB" id="10005922at2"/>
<gene>
    <name evidence="1" type="ORF">SAMN06295937_102348</name>
</gene>
<name>A0A1T5EMY5_9SPHN</name>
<dbReference type="RefSeq" id="WP_079639604.1">
    <property type="nucleotide sequence ID" value="NZ_FUYP01000023.1"/>
</dbReference>
<evidence type="ECO:0000313" key="1">
    <source>
        <dbReference type="EMBL" id="SKB85333.1"/>
    </source>
</evidence>